<keyword evidence="1" id="KW-0560">Oxidoreductase</keyword>
<dbReference type="Proteomes" id="UP000198406">
    <property type="component" value="Unassembled WGS sequence"/>
</dbReference>
<gene>
    <name evidence="2" type="ORF">FisN_6Lh046</name>
</gene>
<dbReference type="InParanoid" id="A0A1Z5KPP3"/>
<evidence type="ECO:0000256" key="1">
    <source>
        <dbReference type="ARBA" id="ARBA00023002"/>
    </source>
</evidence>
<dbReference type="SUPFAM" id="SSF51735">
    <property type="entry name" value="NAD(P)-binding Rossmann-fold domains"/>
    <property type="match status" value="1"/>
</dbReference>
<keyword evidence="3" id="KW-1185">Reference proteome</keyword>
<name>A0A1Z5KPP3_FISSO</name>
<dbReference type="InterPro" id="IPR036291">
    <property type="entry name" value="NAD(P)-bd_dom_sf"/>
</dbReference>
<evidence type="ECO:0000313" key="3">
    <source>
        <dbReference type="Proteomes" id="UP000198406"/>
    </source>
</evidence>
<reference evidence="2 3" key="1">
    <citation type="journal article" date="2015" name="Plant Cell">
        <title>Oil accumulation by the oleaginous diatom Fistulifera solaris as revealed by the genome and transcriptome.</title>
        <authorList>
            <person name="Tanaka T."/>
            <person name="Maeda Y."/>
            <person name="Veluchamy A."/>
            <person name="Tanaka M."/>
            <person name="Abida H."/>
            <person name="Marechal E."/>
            <person name="Bowler C."/>
            <person name="Muto M."/>
            <person name="Sunaga Y."/>
            <person name="Tanaka M."/>
            <person name="Yoshino T."/>
            <person name="Taniguchi T."/>
            <person name="Fukuda Y."/>
            <person name="Nemoto M."/>
            <person name="Matsumoto M."/>
            <person name="Wong P.S."/>
            <person name="Aburatani S."/>
            <person name="Fujibuchi W."/>
        </authorList>
    </citation>
    <scope>NUCLEOTIDE SEQUENCE [LARGE SCALE GENOMIC DNA]</scope>
    <source>
        <strain evidence="2 3">JPCC DA0580</strain>
    </source>
</reference>
<dbReference type="OrthoDB" id="10265294at2759"/>
<comment type="caution">
    <text evidence="2">The sequence shown here is derived from an EMBL/GenBank/DDBJ whole genome shotgun (WGS) entry which is preliminary data.</text>
</comment>
<dbReference type="AlphaFoldDB" id="A0A1Z5KPP3"/>
<organism evidence="2 3">
    <name type="scientific">Fistulifera solaris</name>
    <name type="common">Oleaginous diatom</name>
    <dbReference type="NCBI Taxonomy" id="1519565"/>
    <lineage>
        <taxon>Eukaryota</taxon>
        <taxon>Sar</taxon>
        <taxon>Stramenopiles</taxon>
        <taxon>Ochrophyta</taxon>
        <taxon>Bacillariophyta</taxon>
        <taxon>Bacillariophyceae</taxon>
        <taxon>Bacillariophycidae</taxon>
        <taxon>Naviculales</taxon>
        <taxon>Naviculaceae</taxon>
        <taxon>Fistulifera</taxon>
    </lineage>
</organism>
<dbReference type="Gene3D" id="3.40.50.720">
    <property type="entry name" value="NAD(P)-binding Rossmann-like Domain"/>
    <property type="match status" value="1"/>
</dbReference>
<dbReference type="InterPro" id="IPR002347">
    <property type="entry name" value="SDR_fam"/>
</dbReference>
<evidence type="ECO:0000313" key="2">
    <source>
        <dbReference type="EMBL" id="GAX28137.1"/>
    </source>
</evidence>
<dbReference type="PANTHER" id="PTHR43157:SF31">
    <property type="entry name" value="PHOSPHATIDYLINOSITOL-GLYCAN BIOSYNTHESIS CLASS F PROTEIN"/>
    <property type="match status" value="1"/>
</dbReference>
<dbReference type="Pfam" id="PF00106">
    <property type="entry name" value="adh_short"/>
    <property type="match status" value="1"/>
</dbReference>
<proteinExistence type="predicted"/>
<dbReference type="PANTHER" id="PTHR43157">
    <property type="entry name" value="PHOSPHATIDYLINOSITOL-GLYCAN BIOSYNTHESIS CLASS F PROTEIN-RELATED"/>
    <property type="match status" value="1"/>
</dbReference>
<dbReference type="PRINTS" id="PR00081">
    <property type="entry name" value="GDHRDH"/>
</dbReference>
<dbReference type="GO" id="GO:0016491">
    <property type="term" value="F:oxidoreductase activity"/>
    <property type="evidence" value="ECO:0007669"/>
    <property type="project" value="UniProtKB-KW"/>
</dbReference>
<protein>
    <submittedName>
        <fullName evidence="2">Uncharacterized protein</fullName>
    </submittedName>
</protein>
<accession>A0A1Z5KPP3</accession>
<dbReference type="EMBL" id="BDSP01000266">
    <property type="protein sequence ID" value="GAX28137.1"/>
    <property type="molecule type" value="Genomic_DNA"/>
</dbReference>
<sequence length="327" mass="35865">MGIVTSKESAPKWFDGFAEQLPDLQGKVVAITGCTTGLGYIFARKCVQKHAAAVILLNRSSERAEAAEKSLREVASPDTTVVTITCDLQNFGSVCKAAARIQEDYDALDVLCNNAGIMAFPDQATADGYDVQMQTNFLSHFLLTKELFPLLQNARTRHGSARIVNHSSFVRFRPKTPFDTKYLEKKGGDLGGSGSMAMWERYHQSKLAVAIFASALQNRLKGSGIEVTVAAPGYSYTDLQSSSPGMSGFLWSRAFLAQSVADGCMPLLSAAFLPSSSTHDKLKIWEPRRFRLSGPAVEYDLEEMSTKKEYQDRLWAASEDACGKFIL</sequence>